<gene>
    <name evidence="1" type="ORF">F3Y22_tig00110013pilonHSYRG00646</name>
</gene>
<sequence length="120" mass="13154">MGLSSENKTMDESSVVVTKFGDDQSSLLDRFERSSFEAQLKEAILGRSLSESSVVNRSRLLAGPQAVPQVSKGRGLSGFNWFLKKLLKPIFGSRANAGKNHVADTKNPITCSTFSRSLRF</sequence>
<dbReference type="PANTHER" id="PTHR48196">
    <property type="entry name" value="DUF630 DOMAIN-CONTAINING PROTEIN"/>
    <property type="match status" value="1"/>
</dbReference>
<dbReference type="EMBL" id="VEPZ02000812">
    <property type="protein sequence ID" value="KAE8718588.1"/>
    <property type="molecule type" value="Genomic_DNA"/>
</dbReference>
<keyword evidence="2" id="KW-1185">Reference proteome</keyword>
<reference evidence="1" key="1">
    <citation type="submission" date="2019-09" db="EMBL/GenBank/DDBJ databases">
        <title>Draft genome information of white flower Hibiscus syriacus.</title>
        <authorList>
            <person name="Kim Y.-M."/>
        </authorList>
    </citation>
    <scope>NUCLEOTIDE SEQUENCE [LARGE SCALE GENOMIC DNA]</scope>
    <source>
        <strain evidence="1">YM2019G1</strain>
    </source>
</reference>
<dbReference type="PANTHER" id="PTHR48196:SF1">
    <property type="entry name" value="DUF630 DOMAIN-CONTAINING PROTEIN"/>
    <property type="match status" value="1"/>
</dbReference>
<organism evidence="1 2">
    <name type="scientific">Hibiscus syriacus</name>
    <name type="common">Rose of Sharon</name>
    <dbReference type="NCBI Taxonomy" id="106335"/>
    <lineage>
        <taxon>Eukaryota</taxon>
        <taxon>Viridiplantae</taxon>
        <taxon>Streptophyta</taxon>
        <taxon>Embryophyta</taxon>
        <taxon>Tracheophyta</taxon>
        <taxon>Spermatophyta</taxon>
        <taxon>Magnoliopsida</taxon>
        <taxon>eudicotyledons</taxon>
        <taxon>Gunneridae</taxon>
        <taxon>Pentapetalae</taxon>
        <taxon>rosids</taxon>
        <taxon>malvids</taxon>
        <taxon>Malvales</taxon>
        <taxon>Malvaceae</taxon>
        <taxon>Malvoideae</taxon>
        <taxon>Hibiscus</taxon>
    </lineage>
</organism>
<evidence type="ECO:0000313" key="2">
    <source>
        <dbReference type="Proteomes" id="UP000436088"/>
    </source>
</evidence>
<proteinExistence type="predicted"/>
<accession>A0A6A3BT21</accession>
<dbReference type="AlphaFoldDB" id="A0A6A3BT21"/>
<dbReference type="Proteomes" id="UP000436088">
    <property type="component" value="Unassembled WGS sequence"/>
</dbReference>
<comment type="caution">
    <text evidence="1">The sequence shown here is derived from an EMBL/GenBank/DDBJ whole genome shotgun (WGS) entry which is preliminary data.</text>
</comment>
<evidence type="ECO:0000313" key="1">
    <source>
        <dbReference type="EMBL" id="KAE8718588.1"/>
    </source>
</evidence>
<protein>
    <submittedName>
        <fullName evidence="1">Pentatricopeptide repeat superfamily protein</fullName>
    </submittedName>
</protein>
<name>A0A6A3BT21_HIBSY</name>